<evidence type="ECO:0000313" key="1">
    <source>
        <dbReference type="EMBL" id="OOQ60866.1"/>
    </source>
</evidence>
<accession>A0A1S9PIU2</accession>
<gene>
    <name evidence="1" type="ORF">BC343_23160</name>
</gene>
<reference evidence="1 2" key="1">
    <citation type="submission" date="2016-07" db="EMBL/GenBank/DDBJ databases">
        <title>Genomic analysis of zinc-resistant bacterium Mucilaginibacter pedocola TBZ30.</title>
        <authorList>
            <person name="Huang J."/>
            <person name="Tang J."/>
        </authorList>
    </citation>
    <scope>NUCLEOTIDE SEQUENCE [LARGE SCALE GENOMIC DNA]</scope>
    <source>
        <strain evidence="1 2">TBZ30</strain>
    </source>
</reference>
<protein>
    <submittedName>
        <fullName evidence="1">Uncharacterized protein</fullName>
    </submittedName>
</protein>
<organism evidence="1 2">
    <name type="scientific">Mucilaginibacter pedocola</name>
    <dbReference type="NCBI Taxonomy" id="1792845"/>
    <lineage>
        <taxon>Bacteria</taxon>
        <taxon>Pseudomonadati</taxon>
        <taxon>Bacteroidota</taxon>
        <taxon>Sphingobacteriia</taxon>
        <taxon>Sphingobacteriales</taxon>
        <taxon>Sphingobacteriaceae</taxon>
        <taxon>Mucilaginibacter</taxon>
    </lineage>
</organism>
<evidence type="ECO:0000313" key="2">
    <source>
        <dbReference type="Proteomes" id="UP000189739"/>
    </source>
</evidence>
<sequence length="98" mass="11415">MFEILLAQLWLNPKYESSIQKNKTRKKRVLHYSKPVCKEDKGIERDTLCTNNRASWVYSVIEQHIISVGRKLNCLGNSFQLIQMFYYALIEGRTGSSS</sequence>
<dbReference type="RefSeq" id="WP_078347186.1">
    <property type="nucleotide sequence ID" value="NZ_MBTF01000004.1"/>
</dbReference>
<dbReference type="STRING" id="1792845.BC343_23160"/>
<keyword evidence="2" id="KW-1185">Reference proteome</keyword>
<dbReference type="EMBL" id="MBTF01000004">
    <property type="protein sequence ID" value="OOQ60866.1"/>
    <property type="molecule type" value="Genomic_DNA"/>
</dbReference>
<dbReference type="Proteomes" id="UP000189739">
    <property type="component" value="Unassembled WGS sequence"/>
</dbReference>
<dbReference type="AlphaFoldDB" id="A0A1S9PIU2"/>
<name>A0A1S9PIU2_9SPHI</name>
<proteinExistence type="predicted"/>
<comment type="caution">
    <text evidence="1">The sequence shown here is derived from an EMBL/GenBank/DDBJ whole genome shotgun (WGS) entry which is preliminary data.</text>
</comment>